<feature type="transmembrane region" description="Helical" evidence="1">
    <location>
        <begin position="27"/>
        <end position="43"/>
    </location>
</feature>
<evidence type="ECO:0000256" key="2">
    <source>
        <dbReference type="SAM" id="SignalP"/>
    </source>
</evidence>
<gene>
    <name evidence="3" type="primary">ND6</name>
</gene>
<keyword evidence="2" id="KW-0732">Signal</keyword>
<evidence type="ECO:0000256" key="1">
    <source>
        <dbReference type="SAM" id="Phobius"/>
    </source>
</evidence>
<organism evidence="3">
    <name type="scientific">Enchytraeus cf. crypticus SL-2017</name>
    <dbReference type="NCBI Taxonomy" id="2052677"/>
    <lineage>
        <taxon>Eukaryota</taxon>
        <taxon>Metazoa</taxon>
        <taxon>Spiralia</taxon>
        <taxon>Lophotrochozoa</taxon>
        <taxon>Annelida</taxon>
        <taxon>Clitellata</taxon>
        <taxon>Oligochaeta</taxon>
        <taxon>Enchytraeida</taxon>
        <taxon>Enchytraeidae</taxon>
        <taxon>Enchytraeus</taxon>
    </lineage>
</organism>
<feature type="chain" id="PRO_5012334935" evidence="2">
    <location>
        <begin position="18"/>
        <end position="156"/>
    </location>
</feature>
<keyword evidence="1" id="KW-0812">Transmembrane</keyword>
<evidence type="ECO:0000313" key="3">
    <source>
        <dbReference type="EMBL" id="AOR07211.1"/>
    </source>
</evidence>
<feature type="signal peptide" evidence="2">
    <location>
        <begin position="1"/>
        <end position="17"/>
    </location>
</feature>
<dbReference type="EMBL" id="KU728914">
    <property type="protein sequence ID" value="AOR07211.1"/>
    <property type="molecule type" value="Genomic_DNA"/>
</dbReference>
<reference evidence="3" key="1">
    <citation type="journal article" date="2017" name="Proc. R. Soc. B">
        <title>Punctuated invasion of water, ice, snow and terrestrial ecozones by segmented worms (Oligochaeta: Enchytraeidae: Mesenchytraeus).</title>
        <authorList>
            <person name="Lang S.A."/>
            <person name="Saglam N."/>
            <person name="Kawash J."/>
            <person name="Shain D.H."/>
        </authorList>
    </citation>
    <scope>NUCLEOTIDE SEQUENCE</scope>
</reference>
<feature type="transmembrane region" description="Helical" evidence="1">
    <location>
        <begin position="123"/>
        <end position="145"/>
    </location>
</feature>
<feature type="transmembrane region" description="Helical" evidence="1">
    <location>
        <begin position="83"/>
        <end position="102"/>
    </location>
</feature>
<keyword evidence="3" id="KW-0496">Mitochondrion</keyword>
<name>A0A286KAX5_9ANNE</name>
<geneLocation type="mitochondrion" evidence="3"/>
<sequence length="156" mass="17801">MYTMLLFTSTMITLASAMTLSMNPLSMGIIILMTSLMLTLIYSTMLTSWIAFLIFLIYIGGMLVMFAYFVALTPNQQMNLMTLVPLVLLFITSFTYMLTYKMTPTMSPTNMKFMYTFYLTNNVPLLLILALILLFTMIVVVKLVTNNKGPLRPFMN</sequence>
<dbReference type="AlphaFoldDB" id="A0A286KAX5"/>
<accession>A0A286KAX5</accession>
<proteinExistence type="predicted"/>
<keyword evidence="1" id="KW-0472">Membrane</keyword>
<keyword evidence="1" id="KW-1133">Transmembrane helix</keyword>
<feature type="transmembrane region" description="Helical" evidence="1">
    <location>
        <begin position="50"/>
        <end position="71"/>
    </location>
</feature>
<protein>
    <submittedName>
        <fullName evidence="3">NADH dehydrogenase subunit 6</fullName>
    </submittedName>
</protein>